<dbReference type="InterPro" id="IPR047108">
    <property type="entry name" value="Plk4-like_POLO_box_2_sf"/>
</dbReference>
<organism evidence="22 23">
    <name type="scientific">Sinocyclocheilus grahami</name>
    <name type="common">Dianchi golden-line fish</name>
    <name type="synonym">Barbus grahami</name>
    <dbReference type="NCBI Taxonomy" id="75366"/>
    <lineage>
        <taxon>Eukaryota</taxon>
        <taxon>Metazoa</taxon>
        <taxon>Chordata</taxon>
        <taxon>Craniata</taxon>
        <taxon>Vertebrata</taxon>
        <taxon>Euteleostomi</taxon>
        <taxon>Actinopterygii</taxon>
        <taxon>Neopterygii</taxon>
        <taxon>Teleostei</taxon>
        <taxon>Ostariophysi</taxon>
        <taxon>Cypriniformes</taxon>
        <taxon>Cyprinidae</taxon>
        <taxon>Cyprininae</taxon>
        <taxon>Sinocyclocheilus</taxon>
    </lineage>
</organism>
<reference evidence="22" key="1">
    <citation type="submission" date="2025-08" db="UniProtKB">
        <authorList>
            <consortium name="Ensembl"/>
        </authorList>
    </citation>
    <scope>IDENTIFICATION</scope>
</reference>
<dbReference type="InterPro" id="IPR000719">
    <property type="entry name" value="Prot_kinase_dom"/>
</dbReference>
<feature type="domain" description="Cryptic POLO box 2 (CPB2)" evidence="21">
    <location>
        <begin position="577"/>
        <end position="691"/>
    </location>
</feature>
<evidence type="ECO:0000259" key="18">
    <source>
        <dbReference type="PROSITE" id="PS50011"/>
    </source>
</evidence>
<feature type="domain" description="Protein kinase" evidence="18">
    <location>
        <begin position="1"/>
        <end position="213"/>
    </location>
</feature>
<evidence type="ECO:0000256" key="12">
    <source>
        <dbReference type="ARBA" id="ARBA00030332"/>
    </source>
</evidence>
<evidence type="ECO:0000256" key="3">
    <source>
        <dbReference type="ARBA" id="ARBA00020245"/>
    </source>
</evidence>
<feature type="compositionally biased region" description="Low complexity" evidence="17">
    <location>
        <begin position="219"/>
        <end position="236"/>
    </location>
</feature>
<evidence type="ECO:0000256" key="1">
    <source>
        <dbReference type="ARBA" id="ARBA00004114"/>
    </source>
</evidence>
<dbReference type="Pfam" id="PF18409">
    <property type="entry name" value="Plk4_PB2"/>
    <property type="match status" value="1"/>
</dbReference>
<evidence type="ECO:0000256" key="16">
    <source>
        <dbReference type="ARBA" id="ARBA00048347"/>
    </source>
</evidence>
<evidence type="ECO:0000259" key="20">
    <source>
        <dbReference type="PROSITE" id="PS51984"/>
    </source>
</evidence>
<dbReference type="EC" id="2.7.11.21" evidence="2"/>
<evidence type="ECO:0000259" key="21">
    <source>
        <dbReference type="PROSITE" id="PS51985"/>
    </source>
</evidence>
<dbReference type="FunFam" id="3.30.1120.120:FF:000001">
    <property type="entry name" value="serine/threonine-protein kinase PLK4 isoform X2"/>
    <property type="match status" value="1"/>
</dbReference>
<comment type="subcellular location">
    <subcellularLocation>
        <location evidence="1">Cytoplasm</location>
        <location evidence="1">Cytoskeleton</location>
        <location evidence="1">Microtubule organizing center</location>
        <location evidence="1">Centrosome</location>
        <location evidence="1">Centriole</location>
    </subcellularLocation>
</comment>
<dbReference type="PROSITE" id="PS00109">
    <property type="entry name" value="PROTEIN_KINASE_TYR"/>
    <property type="match status" value="1"/>
</dbReference>
<gene>
    <name evidence="22" type="primary">LOC107561682</name>
</gene>
<dbReference type="Proteomes" id="UP000472262">
    <property type="component" value="Unassembled WGS sequence"/>
</dbReference>
<feature type="region of interest" description="Disordered" evidence="17">
    <location>
        <begin position="322"/>
        <end position="410"/>
    </location>
</feature>
<evidence type="ECO:0000256" key="11">
    <source>
        <dbReference type="ARBA" id="ARBA00023212"/>
    </source>
</evidence>
<dbReference type="CDD" id="cd13116">
    <property type="entry name" value="POLO_box_Plk4_3"/>
    <property type="match status" value="1"/>
</dbReference>
<dbReference type="Pfam" id="PF00069">
    <property type="entry name" value="Pkinase"/>
    <property type="match status" value="1"/>
</dbReference>
<feature type="domain" description="POLO box" evidence="19">
    <location>
        <begin position="758"/>
        <end position="836"/>
    </location>
</feature>
<dbReference type="Gene3D" id="3.30.1120.120">
    <property type="match status" value="1"/>
</dbReference>
<keyword evidence="23" id="KW-1185">Reference proteome</keyword>
<feature type="region of interest" description="Disordered" evidence="17">
    <location>
        <begin position="266"/>
        <end position="295"/>
    </location>
</feature>
<dbReference type="GO" id="GO:0005524">
    <property type="term" value="F:ATP binding"/>
    <property type="evidence" value="ECO:0007669"/>
    <property type="project" value="UniProtKB-KW"/>
</dbReference>
<dbReference type="FunFam" id="1.10.510.10:FF:000576">
    <property type="entry name" value="Serine/threonine-protein kinase PLK4"/>
    <property type="match status" value="1"/>
</dbReference>
<evidence type="ECO:0000256" key="15">
    <source>
        <dbReference type="ARBA" id="ARBA00047802"/>
    </source>
</evidence>
<sequence length="841" mass="93223">MVQRVINEVEIQCRLKHPSVLELYNYFEDSNYVYLVLEMCHNGEMSRYLKERKKPFTEEEARHFMHQTLKGMLYLHTHGIMHRDLTLSNLLLTTSMNIKIADFGLATQLKLPSEKHFTMCGTPNYISPEVATRSAHGLESDVWSLGCMFYAFLTSRPPFDTDTVKHTLNKVVLGEYQMPTHISAEAQDLIQQLLQKNPALRPSLSAVLDHPFMTHTRPTASKDSGSSDGGSIDSGIATISTASNATNSSSSSRLQRETRQVIGQPLPNRMVPIPSHSHHSTSSSFKSGRDWQPNLQDDLSRMGIGKVPMGADSRRPHSRYLRRAHSSDRSGAGFSNTPQEAELERCHSEEMLPGSGRVFSSTSSYRNMPHGYSEQGRLPSPPVKHFHSGRGPVGTQTSCSDKPSGLHSQQQPNLFPHNNQGPCREDVFGSGHVSESQGYSDAHFLGPPLSKGKAYTEKKEKVFPKKSFPPLCAVRLKPIRQKTKNAVVSILDSGEVCMELLKGQGAQERVKEVLRISCDGSMVTVYQPNEGKGFPVLDHPPSPPEDILICSYEDLPEKYWKKYQYATKFVQLVKSKTPKVTLYTKFAKCMLMENTPNADLEVCFYDGAKTHKTSEQVRVVEKNGKSYTVKGDIGLSGLSPECRLYMELSEEGHRMCLSLEAAITAEEQRSAKNTLFFPITIGRRPTNPAFSASQPQCSSEYSPAAPAEVAQVCLSPPQPPHITPSMISYAGSDFTTASVAKGSSPHSGKDERTINTGKVLKSIFVPNIGWASQLTTGEVWVQFNDGSQLMVQVGVSCITFTSPDGHITRYKENEKLPELVKEKLHCLSTILGLLASPAVRR</sequence>
<keyword evidence="9" id="KW-0067">ATP-binding</keyword>
<comment type="catalytic activity">
    <reaction evidence="15">
        <text>L-threonyl-[protein] + ATP = O-phospho-L-threonyl-[protein] + ADP + H(+)</text>
        <dbReference type="Rhea" id="RHEA:46608"/>
        <dbReference type="Rhea" id="RHEA-COMP:11060"/>
        <dbReference type="Rhea" id="RHEA-COMP:11605"/>
        <dbReference type="ChEBI" id="CHEBI:15378"/>
        <dbReference type="ChEBI" id="CHEBI:30013"/>
        <dbReference type="ChEBI" id="CHEBI:30616"/>
        <dbReference type="ChEBI" id="CHEBI:61977"/>
        <dbReference type="ChEBI" id="CHEBI:456216"/>
        <dbReference type="EC" id="2.7.11.21"/>
    </reaction>
</comment>
<name>A0A672QN28_SINGR</name>
<evidence type="ECO:0000256" key="7">
    <source>
        <dbReference type="ARBA" id="ARBA00022741"/>
    </source>
</evidence>
<dbReference type="GO" id="GO:0005634">
    <property type="term" value="C:nucleus"/>
    <property type="evidence" value="ECO:0007669"/>
    <property type="project" value="TreeGrafter"/>
</dbReference>
<feature type="region of interest" description="Disordered" evidence="17">
    <location>
        <begin position="214"/>
        <end position="236"/>
    </location>
</feature>
<accession>A0A672QN28</accession>
<proteinExistence type="predicted"/>
<dbReference type="PROSITE" id="PS51984">
    <property type="entry name" value="CPB1"/>
    <property type="match status" value="1"/>
</dbReference>
<evidence type="ECO:0000256" key="2">
    <source>
        <dbReference type="ARBA" id="ARBA00012424"/>
    </source>
</evidence>
<dbReference type="Pfam" id="PF18190">
    <property type="entry name" value="Plk4_PB1"/>
    <property type="match status" value="1"/>
</dbReference>
<keyword evidence="10" id="KW-0832">Ubl conjugation</keyword>
<keyword evidence="4" id="KW-0963">Cytoplasm</keyword>
<evidence type="ECO:0000256" key="4">
    <source>
        <dbReference type="ARBA" id="ARBA00022490"/>
    </source>
</evidence>
<evidence type="ECO:0000256" key="13">
    <source>
        <dbReference type="ARBA" id="ARBA00030429"/>
    </source>
</evidence>
<evidence type="ECO:0000256" key="8">
    <source>
        <dbReference type="ARBA" id="ARBA00022777"/>
    </source>
</evidence>
<keyword evidence="11" id="KW-0206">Cytoskeleton</keyword>
<dbReference type="AlphaFoldDB" id="A0A672QN28"/>
<dbReference type="FunFam" id="2.40.50.930:FF:000001">
    <property type="entry name" value="Serine/threonine-protein kinase PLK4"/>
    <property type="match status" value="1"/>
</dbReference>
<dbReference type="InterPro" id="IPR033698">
    <property type="entry name" value="POLO_box_Plk4_2"/>
</dbReference>
<dbReference type="Gene3D" id="3.30.1120.130">
    <property type="match status" value="1"/>
</dbReference>
<dbReference type="SUPFAM" id="SSF82615">
    <property type="entry name" value="Polo-box domain"/>
    <property type="match status" value="1"/>
</dbReference>
<dbReference type="OMA" id="LPSKHWK"/>
<dbReference type="GO" id="GO:0004674">
    <property type="term" value="F:protein serine/threonine kinase activity"/>
    <property type="evidence" value="ECO:0007669"/>
    <property type="project" value="UniProtKB-KW"/>
</dbReference>
<dbReference type="SUPFAM" id="SSF56112">
    <property type="entry name" value="Protein kinase-like (PK-like)"/>
    <property type="match status" value="1"/>
</dbReference>
<dbReference type="CDD" id="cd13115">
    <property type="entry name" value="POLO_box_Plk4_2"/>
    <property type="match status" value="1"/>
</dbReference>
<dbReference type="InterPro" id="IPR008266">
    <property type="entry name" value="Tyr_kinase_AS"/>
</dbReference>
<reference evidence="22" key="2">
    <citation type="submission" date="2025-09" db="UniProtKB">
        <authorList>
            <consortium name="Ensembl"/>
        </authorList>
    </citation>
    <scope>IDENTIFICATION</scope>
</reference>
<dbReference type="Gene3D" id="2.40.50.930">
    <property type="match status" value="1"/>
</dbReference>
<dbReference type="Gene3D" id="1.10.510.10">
    <property type="entry name" value="Transferase(Phosphotransferase) domain 1"/>
    <property type="match status" value="1"/>
</dbReference>
<protein>
    <recommendedName>
        <fullName evidence="3">Serine/threonine-protein kinase PLK4</fullName>
        <ecNumber evidence="2">2.7.11.21</ecNumber>
    </recommendedName>
    <alternativeName>
        <fullName evidence="12">Polo-like kinase 4</fullName>
    </alternativeName>
    <alternativeName>
        <fullName evidence="13 14">Serine/threonine-protein kinase SAK</fullName>
    </alternativeName>
</protein>
<dbReference type="InterPro" id="IPR000959">
    <property type="entry name" value="POLO_box_dom"/>
</dbReference>
<evidence type="ECO:0000256" key="5">
    <source>
        <dbReference type="ARBA" id="ARBA00022527"/>
    </source>
</evidence>
<feature type="domain" description="Cryptic POLO box 1 (CPB1)" evidence="20">
    <location>
        <begin position="463"/>
        <end position="576"/>
    </location>
</feature>
<evidence type="ECO:0000256" key="17">
    <source>
        <dbReference type="SAM" id="MobiDB-lite"/>
    </source>
</evidence>
<evidence type="ECO:0000313" key="23">
    <source>
        <dbReference type="Proteomes" id="UP000472262"/>
    </source>
</evidence>
<dbReference type="PROSITE" id="PS50011">
    <property type="entry name" value="PROTEIN_KINASE_DOM"/>
    <property type="match status" value="1"/>
</dbReference>
<keyword evidence="7" id="KW-0547">Nucleotide-binding</keyword>
<dbReference type="InterPro" id="IPR011009">
    <property type="entry name" value="Kinase-like_dom_sf"/>
</dbReference>
<dbReference type="CDD" id="cd13114">
    <property type="entry name" value="POLO_box_Plk4_1"/>
    <property type="match status" value="1"/>
</dbReference>
<dbReference type="PANTHER" id="PTHR24345">
    <property type="entry name" value="SERINE/THREONINE-PROTEIN KINASE PLK"/>
    <property type="match status" value="1"/>
</dbReference>
<dbReference type="InterPro" id="IPR046437">
    <property type="entry name" value="Ser_Thr-PK_POLO_box_1_sf"/>
</dbReference>
<dbReference type="PROSITE" id="PS50078">
    <property type="entry name" value="POLO_BOX"/>
    <property type="match status" value="1"/>
</dbReference>
<keyword evidence="8" id="KW-0418">Kinase</keyword>
<comment type="catalytic activity">
    <reaction evidence="16">
        <text>L-seryl-[protein] + ATP = O-phospho-L-seryl-[protein] + ADP + H(+)</text>
        <dbReference type="Rhea" id="RHEA:17989"/>
        <dbReference type="Rhea" id="RHEA-COMP:9863"/>
        <dbReference type="Rhea" id="RHEA-COMP:11604"/>
        <dbReference type="ChEBI" id="CHEBI:15378"/>
        <dbReference type="ChEBI" id="CHEBI:29999"/>
        <dbReference type="ChEBI" id="CHEBI:30616"/>
        <dbReference type="ChEBI" id="CHEBI:83421"/>
        <dbReference type="ChEBI" id="CHEBI:456216"/>
        <dbReference type="EC" id="2.7.11.21"/>
    </reaction>
</comment>
<evidence type="ECO:0000313" key="22">
    <source>
        <dbReference type="Ensembl" id="ENSSGRP00000077411.1"/>
    </source>
</evidence>
<dbReference type="Ensembl" id="ENSSGRT00000082411.1">
    <property type="protein sequence ID" value="ENSSGRP00000077411.1"/>
    <property type="gene ID" value="ENSSGRG00000039213.1"/>
</dbReference>
<evidence type="ECO:0000256" key="6">
    <source>
        <dbReference type="ARBA" id="ARBA00022679"/>
    </source>
</evidence>
<dbReference type="InterPro" id="IPR033699">
    <property type="entry name" value="POLO_box_Plk4_1"/>
</dbReference>
<evidence type="ECO:0000256" key="14">
    <source>
        <dbReference type="ARBA" id="ARBA00030924"/>
    </source>
</evidence>
<evidence type="ECO:0000256" key="10">
    <source>
        <dbReference type="ARBA" id="ARBA00022843"/>
    </source>
</evidence>
<evidence type="ECO:0000256" key="9">
    <source>
        <dbReference type="ARBA" id="ARBA00022840"/>
    </source>
</evidence>
<dbReference type="InterPro" id="IPR033696">
    <property type="entry name" value="POLO_box_Plk4_C"/>
</dbReference>
<keyword evidence="5" id="KW-0723">Serine/threonine-protein kinase</keyword>
<evidence type="ECO:0000259" key="19">
    <source>
        <dbReference type="PROSITE" id="PS50078"/>
    </source>
</evidence>
<dbReference type="PROSITE" id="PS51985">
    <property type="entry name" value="CPB2"/>
    <property type="match status" value="1"/>
</dbReference>
<dbReference type="FunFam" id="3.30.1120.130:FF:000001">
    <property type="entry name" value="serine/threonine-protein kinase PLK4 isoform X1"/>
    <property type="match status" value="1"/>
</dbReference>
<dbReference type="PANTHER" id="PTHR24345:SF89">
    <property type="entry name" value="SERINE_THREONINE-PROTEIN KINASE PLK4"/>
    <property type="match status" value="1"/>
</dbReference>
<dbReference type="GO" id="GO:0005814">
    <property type="term" value="C:centriole"/>
    <property type="evidence" value="ECO:0007669"/>
    <property type="project" value="UniProtKB-SubCell"/>
</dbReference>
<keyword evidence="6" id="KW-0808">Transferase</keyword>
<feature type="compositionally biased region" description="Polar residues" evidence="17">
    <location>
        <begin position="394"/>
        <end position="410"/>
    </location>
</feature>